<comment type="caution">
    <text evidence="1">The sequence shown here is derived from an EMBL/GenBank/DDBJ whole genome shotgun (WGS) entry which is preliminary data.</text>
</comment>
<protein>
    <submittedName>
        <fullName evidence="1">DUF4375 domain-containing protein</fullName>
    </submittedName>
</protein>
<accession>A0ACC6CB36</accession>
<keyword evidence="2" id="KW-1185">Reference proteome</keyword>
<dbReference type="Proteomes" id="UP001076464">
    <property type="component" value="Unassembled WGS sequence"/>
</dbReference>
<reference evidence="1" key="1">
    <citation type="submission" date="2022-08" db="EMBL/GenBank/DDBJ databases">
        <title>Genome sequencing of Pelomonas sp. UHG3.</title>
        <authorList>
            <person name="So Y."/>
        </authorList>
    </citation>
    <scope>NUCLEOTIDE SEQUENCE</scope>
    <source>
        <strain evidence="1">UHG3</strain>
    </source>
</reference>
<proteinExistence type="predicted"/>
<name>A0ACC6CB36_9BURK</name>
<evidence type="ECO:0000313" key="1">
    <source>
        <dbReference type="EMBL" id="MCY4745673.1"/>
    </source>
</evidence>
<sequence>MIQRLPCSACGELIHPDTASKNAGLCMPCNGGYRERIEEGKRQRVREREIEKSPGRIYWRGLVGRVHGEPNGFSRLRPEEKTYYAIRCLIGEVYNGGFYQYFANSSGNMYAHAIDGLLELEATQTLQLLTRAKELLLGEQPVPLDQTERDRMLPDIELFGSSFRGLAEELRLVEQRFWSDPESLDDRCTGFAQSHNLYGDH</sequence>
<dbReference type="EMBL" id="JAPPUY010000003">
    <property type="protein sequence ID" value="MCY4745673.1"/>
    <property type="molecule type" value="Genomic_DNA"/>
</dbReference>
<gene>
    <name evidence="1" type="ORF">NYO99_11875</name>
</gene>
<organism evidence="1 2">
    <name type="scientific">Roseateles hydrophilus</name>
    <dbReference type="NCBI Taxonomy" id="2975054"/>
    <lineage>
        <taxon>Bacteria</taxon>
        <taxon>Pseudomonadati</taxon>
        <taxon>Pseudomonadota</taxon>
        <taxon>Betaproteobacteria</taxon>
        <taxon>Burkholderiales</taxon>
        <taxon>Sphaerotilaceae</taxon>
        <taxon>Roseateles</taxon>
    </lineage>
</organism>
<evidence type="ECO:0000313" key="2">
    <source>
        <dbReference type="Proteomes" id="UP001076464"/>
    </source>
</evidence>